<name>A0A4D7JP57_9BACT</name>
<evidence type="ECO:0000256" key="2">
    <source>
        <dbReference type="SAM" id="Phobius"/>
    </source>
</evidence>
<dbReference type="AlphaFoldDB" id="A0A4D7JP57"/>
<keyword evidence="2" id="KW-1133">Transmembrane helix</keyword>
<dbReference type="Gene3D" id="2.40.30.170">
    <property type="match status" value="1"/>
</dbReference>
<dbReference type="Gene3D" id="2.40.420.20">
    <property type="match status" value="1"/>
</dbReference>
<keyword evidence="5" id="KW-1185">Reference proteome</keyword>
<dbReference type="Gene3D" id="1.10.287.470">
    <property type="entry name" value="Helix hairpin bin"/>
    <property type="match status" value="1"/>
</dbReference>
<dbReference type="GO" id="GO:1990281">
    <property type="term" value="C:efflux pump complex"/>
    <property type="evidence" value="ECO:0007669"/>
    <property type="project" value="TreeGrafter"/>
</dbReference>
<dbReference type="InterPro" id="IPR058627">
    <property type="entry name" value="MdtA-like_C"/>
</dbReference>
<evidence type="ECO:0000313" key="4">
    <source>
        <dbReference type="EMBL" id="QCK14582.1"/>
    </source>
</evidence>
<dbReference type="RefSeq" id="WP_137090169.1">
    <property type="nucleotide sequence ID" value="NZ_CP028923.1"/>
</dbReference>
<keyword evidence="2" id="KW-0812">Transmembrane</keyword>
<feature type="transmembrane region" description="Helical" evidence="2">
    <location>
        <begin position="12"/>
        <end position="34"/>
    </location>
</feature>
<dbReference type="Proteomes" id="UP000298616">
    <property type="component" value="Chromosome"/>
</dbReference>
<dbReference type="Pfam" id="PF25967">
    <property type="entry name" value="RND-MFP_C"/>
    <property type="match status" value="1"/>
</dbReference>
<evidence type="ECO:0000256" key="1">
    <source>
        <dbReference type="ARBA" id="ARBA00009477"/>
    </source>
</evidence>
<keyword evidence="2" id="KW-0472">Membrane</keyword>
<evidence type="ECO:0000313" key="5">
    <source>
        <dbReference type="Proteomes" id="UP000298616"/>
    </source>
</evidence>
<dbReference type="EMBL" id="CP028923">
    <property type="protein sequence ID" value="QCK14582.1"/>
    <property type="molecule type" value="Genomic_DNA"/>
</dbReference>
<protein>
    <submittedName>
        <fullName evidence="4">Efflux transporter periplasmic adaptor subunit</fullName>
    </submittedName>
</protein>
<dbReference type="InterPro" id="IPR006143">
    <property type="entry name" value="RND_pump_MFP"/>
</dbReference>
<gene>
    <name evidence="4" type="ORF">DCC35_07415</name>
</gene>
<reference evidence="4 5" key="1">
    <citation type="submission" date="2018-04" db="EMBL/GenBank/DDBJ databases">
        <title>Complete genome uncultured novel isolate.</title>
        <authorList>
            <person name="Merlino G."/>
        </authorList>
    </citation>
    <scope>NUCLEOTIDE SEQUENCE [LARGE SCALE GENOMIC DNA]</scope>
    <source>
        <strain evidence="5">R1DC9</strain>
    </source>
</reference>
<accession>A0A4D7JP57</accession>
<comment type="similarity">
    <text evidence="1">Belongs to the membrane fusion protein (MFP) (TC 8.A.1) family.</text>
</comment>
<dbReference type="KEGG" id="fpf:DCC35_07415"/>
<sequence length="416" mass="47408">MDRKIETKRWTWKKISGVVIASVIVIFLAFQLIFGDNRSSLNVESERITTATVKQGAFQEFIPVNGNVAPGEVYFLDAIEGGIIQEVIRESGANVDEGDTVLTLTNSKLQLDVMQRETQLYEQINNLRQTRLLLDQNDLSQRAQLAEIDYQLNILKPQFERNKKLYKEKLISEQEFEQIDEQLKYNQNRRALTYRSYRNDSIARAIQMNQLYQSEKRMLRSLEAVGQILDNLIITAPESGQLSAPQLEVGQSVNAGQRLGQIDVMDDYKVRVGIDELYLPRVDIGQKGTFNFAGKQYTLEINKIYPNISDGRFQVDMVFAGEVPEGIRRGQTLRIRLELGNLEQAILLPTGGFFNDTGGRWIYVLNSDNTKAYKKDISIGRRNPDYYEVLSGLQPGDRVVISGYDNFGDNDVLNLK</sequence>
<proteinExistence type="inferred from homology"/>
<evidence type="ECO:0000259" key="3">
    <source>
        <dbReference type="Pfam" id="PF25967"/>
    </source>
</evidence>
<dbReference type="PANTHER" id="PTHR30469">
    <property type="entry name" value="MULTIDRUG RESISTANCE PROTEIN MDTA"/>
    <property type="match status" value="1"/>
</dbReference>
<dbReference type="GO" id="GO:0015562">
    <property type="term" value="F:efflux transmembrane transporter activity"/>
    <property type="evidence" value="ECO:0007669"/>
    <property type="project" value="TreeGrafter"/>
</dbReference>
<dbReference type="PANTHER" id="PTHR30469:SF33">
    <property type="entry name" value="SLR1207 PROTEIN"/>
    <property type="match status" value="1"/>
</dbReference>
<dbReference type="OrthoDB" id="1957187at2"/>
<organism evidence="4 5">
    <name type="scientific">Mangrovivirga cuniculi</name>
    <dbReference type="NCBI Taxonomy" id="2715131"/>
    <lineage>
        <taxon>Bacteria</taxon>
        <taxon>Pseudomonadati</taxon>
        <taxon>Bacteroidota</taxon>
        <taxon>Cytophagia</taxon>
        <taxon>Cytophagales</taxon>
        <taxon>Mangrovivirgaceae</taxon>
        <taxon>Mangrovivirga</taxon>
    </lineage>
</organism>
<feature type="domain" description="Multidrug resistance protein MdtA-like C-terminal permuted SH3" evidence="3">
    <location>
        <begin position="344"/>
        <end position="405"/>
    </location>
</feature>
<dbReference type="NCBIfam" id="TIGR01730">
    <property type="entry name" value="RND_mfp"/>
    <property type="match status" value="1"/>
</dbReference>